<accession>A0AAU9CTZ5</accession>
<dbReference type="AlphaFoldDB" id="A0AAU9CTZ5"/>
<keyword evidence="4" id="KW-0472">Membrane</keyword>
<dbReference type="Proteomes" id="UP001348817">
    <property type="component" value="Plasmid pFA5"/>
</dbReference>
<keyword evidence="5" id="KW-0998">Cell outer membrane</keyword>
<sequence length="477" mass="54882">MRKIENIITVIVLSFTLLSCGSWLEVEPQNDITLDDFWKSKEDIRSALTSGYNQIRDEAPTMLVWGEVRADMVADGPGNHGDFEKVMRLEILPGNSINQWLGMYKIINYANTVIKYAPTVRKSDLSLGVRDLNSFLAEAKFQRALAYFYLVRTFRDVPLYLEPVDTDNVDIFLPKSDEADILAQIIEDLEWAERYAPRGFSEVEYNKGFGTKAVIQALLADVYLWDGQFDNCVTMCNKIIDRSAYRILDSESFGEIFGRGNTNEGILELQFDATKNQKNKFWNLYSTGGKNGLAFIVPPHVEEAYDESDKRKLTTVYRNSKDVLMVNKFDVFGNSISEDANWIVYRYADILLMKAEALVNTGDYFGAQNELNIIRDRAGLGPKILSENRFEAEDAILAERGLEFAYEGKRWFDLLRVARRNNFERKETLINILTRNIDPAKAPKYRSLLSDPMSYYLPIWQKELENNVNLVQNPYYE</sequence>
<evidence type="ECO:0000256" key="2">
    <source>
        <dbReference type="ARBA" id="ARBA00006275"/>
    </source>
</evidence>
<comment type="subcellular location">
    <subcellularLocation>
        <location evidence="1">Cell outer membrane</location>
    </subcellularLocation>
</comment>
<evidence type="ECO:0000259" key="6">
    <source>
        <dbReference type="Pfam" id="PF07980"/>
    </source>
</evidence>
<feature type="domain" description="SusD-like N-terminal" evidence="7">
    <location>
        <begin position="23"/>
        <end position="224"/>
    </location>
</feature>
<comment type="similarity">
    <text evidence="2">Belongs to the SusD family.</text>
</comment>
<feature type="domain" description="RagB/SusD" evidence="6">
    <location>
        <begin position="303"/>
        <end position="476"/>
    </location>
</feature>
<organism evidence="8 9">
    <name type="scientific">Fulvitalea axinellae</name>
    <dbReference type="NCBI Taxonomy" id="1182444"/>
    <lineage>
        <taxon>Bacteria</taxon>
        <taxon>Pseudomonadati</taxon>
        <taxon>Bacteroidota</taxon>
        <taxon>Cytophagia</taxon>
        <taxon>Cytophagales</taxon>
        <taxon>Persicobacteraceae</taxon>
        <taxon>Fulvitalea</taxon>
    </lineage>
</organism>
<dbReference type="CDD" id="cd08977">
    <property type="entry name" value="SusD"/>
    <property type="match status" value="1"/>
</dbReference>
<dbReference type="RefSeq" id="WP_338395796.1">
    <property type="nucleotide sequence ID" value="NZ_AP025319.1"/>
</dbReference>
<evidence type="ECO:0000256" key="5">
    <source>
        <dbReference type="ARBA" id="ARBA00023237"/>
    </source>
</evidence>
<dbReference type="PROSITE" id="PS51257">
    <property type="entry name" value="PROKAR_LIPOPROTEIN"/>
    <property type="match status" value="1"/>
</dbReference>
<gene>
    <name evidence="8" type="ORF">FUAX_50820</name>
</gene>
<evidence type="ECO:0000313" key="8">
    <source>
        <dbReference type="EMBL" id="BDD12650.1"/>
    </source>
</evidence>
<evidence type="ECO:0000256" key="1">
    <source>
        <dbReference type="ARBA" id="ARBA00004442"/>
    </source>
</evidence>
<dbReference type="GO" id="GO:0009279">
    <property type="term" value="C:cell outer membrane"/>
    <property type="evidence" value="ECO:0007669"/>
    <property type="project" value="UniProtKB-SubCell"/>
</dbReference>
<protein>
    <submittedName>
        <fullName evidence="8">Membrane protein</fullName>
    </submittedName>
</protein>
<geneLocation type="plasmid" evidence="8 9">
    <name>pFA5</name>
</geneLocation>
<name>A0AAU9CTZ5_9BACT</name>
<dbReference type="SUPFAM" id="SSF48452">
    <property type="entry name" value="TPR-like"/>
    <property type="match status" value="1"/>
</dbReference>
<evidence type="ECO:0000313" key="9">
    <source>
        <dbReference type="Proteomes" id="UP001348817"/>
    </source>
</evidence>
<dbReference type="InterPro" id="IPR012944">
    <property type="entry name" value="SusD_RagB_dom"/>
</dbReference>
<dbReference type="Pfam" id="PF14322">
    <property type="entry name" value="SusD-like_3"/>
    <property type="match status" value="1"/>
</dbReference>
<dbReference type="InterPro" id="IPR011990">
    <property type="entry name" value="TPR-like_helical_dom_sf"/>
</dbReference>
<evidence type="ECO:0000259" key="7">
    <source>
        <dbReference type="Pfam" id="PF14322"/>
    </source>
</evidence>
<reference evidence="8 9" key="1">
    <citation type="submission" date="2021-12" db="EMBL/GenBank/DDBJ databases">
        <title>Genome sequencing of bacteria with rrn-lacking chromosome and rrn-plasmid.</title>
        <authorList>
            <person name="Anda M."/>
            <person name="Iwasaki W."/>
        </authorList>
    </citation>
    <scope>NUCLEOTIDE SEQUENCE [LARGE SCALE GENOMIC DNA]</scope>
    <source>
        <strain evidence="8 9">DSM 100852</strain>
        <plasmid evidence="8 9">pFA5</plasmid>
    </source>
</reference>
<dbReference type="EMBL" id="AP025319">
    <property type="protein sequence ID" value="BDD12650.1"/>
    <property type="molecule type" value="Genomic_DNA"/>
</dbReference>
<proteinExistence type="inferred from homology"/>
<keyword evidence="8" id="KW-0614">Plasmid</keyword>
<dbReference type="Gene3D" id="1.25.40.390">
    <property type="match status" value="1"/>
</dbReference>
<evidence type="ECO:0000256" key="4">
    <source>
        <dbReference type="ARBA" id="ARBA00023136"/>
    </source>
</evidence>
<evidence type="ECO:0000256" key="3">
    <source>
        <dbReference type="ARBA" id="ARBA00022729"/>
    </source>
</evidence>
<dbReference type="InterPro" id="IPR033985">
    <property type="entry name" value="SusD-like_N"/>
</dbReference>
<dbReference type="KEGG" id="fax:FUAX_50820"/>
<dbReference type="Pfam" id="PF07980">
    <property type="entry name" value="SusD_RagB"/>
    <property type="match status" value="1"/>
</dbReference>
<keyword evidence="9" id="KW-1185">Reference proteome</keyword>
<keyword evidence="3" id="KW-0732">Signal</keyword>